<name>A0A4Y2GUP2_ARAVE</name>
<sequence length="102" mass="11704">MEYSSVSHRWHTQKDGKSKCEPPMAQAARCDIQVLTTSGTHRPMVHSTASHQWHTPPDGISKCEPPVAHAARWYIQLRVTGGTRWRERIKYNKCKQNASEHL</sequence>
<gene>
    <name evidence="2" type="ORF">AVEN_89571_1</name>
</gene>
<evidence type="ECO:0000313" key="3">
    <source>
        <dbReference type="Proteomes" id="UP000499080"/>
    </source>
</evidence>
<organism evidence="2 3">
    <name type="scientific">Araneus ventricosus</name>
    <name type="common">Orbweaver spider</name>
    <name type="synonym">Epeira ventricosa</name>
    <dbReference type="NCBI Taxonomy" id="182803"/>
    <lineage>
        <taxon>Eukaryota</taxon>
        <taxon>Metazoa</taxon>
        <taxon>Ecdysozoa</taxon>
        <taxon>Arthropoda</taxon>
        <taxon>Chelicerata</taxon>
        <taxon>Arachnida</taxon>
        <taxon>Araneae</taxon>
        <taxon>Araneomorphae</taxon>
        <taxon>Entelegynae</taxon>
        <taxon>Araneoidea</taxon>
        <taxon>Araneidae</taxon>
        <taxon>Araneus</taxon>
    </lineage>
</organism>
<protein>
    <submittedName>
        <fullName evidence="2">Uncharacterized protein</fullName>
    </submittedName>
</protein>
<evidence type="ECO:0000256" key="1">
    <source>
        <dbReference type="SAM" id="MobiDB-lite"/>
    </source>
</evidence>
<dbReference type="EMBL" id="BGPR01001552">
    <property type="protein sequence ID" value="GBM56579.1"/>
    <property type="molecule type" value="Genomic_DNA"/>
</dbReference>
<accession>A0A4Y2GUP2</accession>
<evidence type="ECO:0000313" key="2">
    <source>
        <dbReference type="EMBL" id="GBM56579.1"/>
    </source>
</evidence>
<keyword evidence="3" id="KW-1185">Reference proteome</keyword>
<comment type="caution">
    <text evidence="2">The sequence shown here is derived from an EMBL/GenBank/DDBJ whole genome shotgun (WGS) entry which is preliminary data.</text>
</comment>
<dbReference type="AlphaFoldDB" id="A0A4Y2GUP2"/>
<proteinExistence type="predicted"/>
<reference evidence="2 3" key="1">
    <citation type="journal article" date="2019" name="Sci. Rep.">
        <title>Orb-weaving spider Araneus ventricosus genome elucidates the spidroin gene catalogue.</title>
        <authorList>
            <person name="Kono N."/>
            <person name="Nakamura H."/>
            <person name="Ohtoshi R."/>
            <person name="Moran D.A.P."/>
            <person name="Shinohara A."/>
            <person name="Yoshida Y."/>
            <person name="Fujiwara M."/>
            <person name="Mori M."/>
            <person name="Tomita M."/>
            <person name="Arakawa K."/>
        </authorList>
    </citation>
    <scope>NUCLEOTIDE SEQUENCE [LARGE SCALE GENOMIC DNA]</scope>
</reference>
<dbReference type="Proteomes" id="UP000499080">
    <property type="component" value="Unassembled WGS sequence"/>
</dbReference>
<feature type="region of interest" description="Disordered" evidence="1">
    <location>
        <begin position="1"/>
        <end position="23"/>
    </location>
</feature>